<reference evidence="2" key="1">
    <citation type="journal article" date="2016" name="Nat. Biotechnol.">
        <title>Sequencing wild and cultivated cassava and related species reveals extensive interspecific hybridization and genetic diversity.</title>
        <authorList>
            <person name="Bredeson J.V."/>
            <person name="Lyons J.B."/>
            <person name="Prochnik S.E."/>
            <person name="Wu G.A."/>
            <person name="Ha C.M."/>
            <person name="Edsinger-Gonzales E."/>
            <person name="Grimwood J."/>
            <person name="Schmutz J."/>
            <person name="Rabbi I.Y."/>
            <person name="Egesi C."/>
            <person name="Nauluvula P."/>
            <person name="Lebot V."/>
            <person name="Ndunguru J."/>
            <person name="Mkamilo G."/>
            <person name="Bart R.S."/>
            <person name="Setter T.L."/>
            <person name="Gleadow R.M."/>
            <person name="Kulakow P."/>
            <person name="Ferguson M.E."/>
            <person name="Rounsley S."/>
            <person name="Rokhsar D.S."/>
        </authorList>
    </citation>
    <scope>NUCLEOTIDE SEQUENCE [LARGE SCALE GENOMIC DNA]</scope>
    <source>
        <strain evidence="2">cv. AM560-2</strain>
    </source>
</reference>
<accession>A0ACB7H7H5</accession>
<feature type="non-terminal residue" evidence="1">
    <location>
        <position position="1"/>
    </location>
</feature>
<comment type="caution">
    <text evidence="1">The sequence shown here is derived from an EMBL/GenBank/DDBJ whole genome shotgun (WGS) entry which is preliminary data.</text>
</comment>
<dbReference type="EMBL" id="CM004395">
    <property type="protein sequence ID" value="KAG8647628.1"/>
    <property type="molecule type" value="Genomic_DNA"/>
</dbReference>
<evidence type="ECO:0000313" key="1">
    <source>
        <dbReference type="EMBL" id="KAG8647628.1"/>
    </source>
</evidence>
<name>A0ACB7H7H5_MANES</name>
<keyword evidence="2" id="KW-1185">Reference proteome</keyword>
<dbReference type="Proteomes" id="UP000091857">
    <property type="component" value="Chromosome 9"/>
</dbReference>
<sequence>MFSSTMAHLISAVVISSSSSSARKSPKHASKWYAFVKRKKKTPVVRFKEATALESSHGLSWTKVRLLGKGGFGSVFYAKTRTTNNQKTNLPSEMAVKSAIMLRSSSLIHEKRVLCHLGNSPHVVRFYGHEVTVTANGVIVYNLLLEYCSGLSLQRQIRKSDHGLAESDVRSYSRDILRGLKYIHSRGYIHCDIKPANILLMPGRPNRNGTFRAKIADFGVAKAVNEECHNLRGTLRFMSPESVRDRKIEYATDIWAFGCVVLEMLTAKSAWGYRRVKDLKEVIGYSDEMPKIPTNISENATDFLSRCLVRIAAYRWSADMLLQHPFLSVN</sequence>
<protein>
    <submittedName>
        <fullName evidence="1">Uncharacterized protein</fullName>
    </submittedName>
</protein>
<organism evidence="1 2">
    <name type="scientific">Manihot esculenta</name>
    <name type="common">Cassava</name>
    <name type="synonym">Jatropha manihot</name>
    <dbReference type="NCBI Taxonomy" id="3983"/>
    <lineage>
        <taxon>Eukaryota</taxon>
        <taxon>Viridiplantae</taxon>
        <taxon>Streptophyta</taxon>
        <taxon>Embryophyta</taxon>
        <taxon>Tracheophyta</taxon>
        <taxon>Spermatophyta</taxon>
        <taxon>Magnoliopsida</taxon>
        <taxon>eudicotyledons</taxon>
        <taxon>Gunneridae</taxon>
        <taxon>Pentapetalae</taxon>
        <taxon>rosids</taxon>
        <taxon>fabids</taxon>
        <taxon>Malpighiales</taxon>
        <taxon>Euphorbiaceae</taxon>
        <taxon>Crotonoideae</taxon>
        <taxon>Manihoteae</taxon>
        <taxon>Manihot</taxon>
    </lineage>
</organism>
<proteinExistence type="predicted"/>
<gene>
    <name evidence="1" type="ORF">MANES_09G091200v8</name>
</gene>
<evidence type="ECO:0000313" key="2">
    <source>
        <dbReference type="Proteomes" id="UP000091857"/>
    </source>
</evidence>